<dbReference type="GO" id="GO:0006281">
    <property type="term" value="P:DNA repair"/>
    <property type="evidence" value="ECO:0007669"/>
    <property type="project" value="TreeGrafter"/>
</dbReference>
<evidence type="ECO:0000259" key="13">
    <source>
        <dbReference type="PROSITE" id="PS52039"/>
    </source>
</evidence>
<keyword evidence="7 10" id="KW-0799">Topoisomerase</keyword>
<evidence type="ECO:0000256" key="3">
    <source>
        <dbReference type="ARBA" id="ARBA00022723"/>
    </source>
</evidence>
<dbReference type="InterPro" id="IPR003602">
    <property type="entry name" value="Topo_IA_DNA-bd_dom"/>
</dbReference>
<dbReference type="GO" id="GO:0003677">
    <property type="term" value="F:DNA binding"/>
    <property type="evidence" value="ECO:0007669"/>
    <property type="project" value="UniProtKB-KW"/>
</dbReference>
<dbReference type="EMBL" id="CP014265">
    <property type="protein sequence ID" value="AMK14622.1"/>
    <property type="molecule type" value="Genomic_DNA"/>
</dbReference>
<dbReference type="InterPro" id="IPR003601">
    <property type="entry name" value="Topo_IA_2"/>
</dbReference>
<dbReference type="Gene3D" id="1.10.460.10">
    <property type="entry name" value="Topoisomerase I, domain 2"/>
    <property type="match status" value="1"/>
</dbReference>
<evidence type="ECO:0000256" key="5">
    <source>
        <dbReference type="ARBA" id="ARBA00022833"/>
    </source>
</evidence>
<dbReference type="GO" id="GO:0008270">
    <property type="term" value="F:zinc ion binding"/>
    <property type="evidence" value="ECO:0007669"/>
    <property type="project" value="UniProtKB-KW"/>
</dbReference>
<feature type="site" description="Interaction with DNA" evidence="10">
    <location>
        <position position="316"/>
    </location>
</feature>
<dbReference type="InterPro" id="IPR013824">
    <property type="entry name" value="Topo_IA_cen_sub1"/>
</dbReference>
<dbReference type="NCBIfam" id="TIGR01057">
    <property type="entry name" value="topA_arch"/>
    <property type="match status" value="1"/>
</dbReference>
<dbReference type="PATRIC" id="fig|294671.3.peg.62"/>
<dbReference type="KEGG" id="mol:YLM1_0062"/>
<accession>A0A126QXU7</accession>
<keyword evidence="9 10" id="KW-0413">Isomerase</keyword>
<dbReference type="Pfam" id="PF01131">
    <property type="entry name" value="Topoisom_bac"/>
    <property type="match status" value="1"/>
</dbReference>
<dbReference type="EMBL" id="FOTL01000004">
    <property type="protein sequence ID" value="SFL26805.1"/>
    <property type="molecule type" value="Genomic_DNA"/>
</dbReference>
<keyword evidence="16" id="KW-1185">Reference proteome</keyword>
<dbReference type="PANTHER" id="PTHR11390">
    <property type="entry name" value="PROKARYOTIC DNA TOPOISOMERASE"/>
    <property type="match status" value="1"/>
</dbReference>
<keyword evidence="3" id="KW-0479">Metal-binding</keyword>
<dbReference type="GO" id="GO:0006310">
    <property type="term" value="P:DNA recombination"/>
    <property type="evidence" value="ECO:0007669"/>
    <property type="project" value="TreeGrafter"/>
</dbReference>
<dbReference type="GO" id="GO:0003917">
    <property type="term" value="F:DNA topoisomerase type I (single strand cut, ATP-independent) activity"/>
    <property type="evidence" value="ECO:0007669"/>
    <property type="project" value="UniProtKB-UniRule"/>
</dbReference>
<comment type="caution">
    <text evidence="10">Lacks conserved residue(s) required for the propagation of feature annotation.</text>
</comment>
<feature type="domain" description="Toprim" evidence="12">
    <location>
        <begin position="2"/>
        <end position="145"/>
    </location>
</feature>
<keyword evidence="6" id="KW-0460">Magnesium</keyword>
<reference evidence="14 16" key="1">
    <citation type="journal article" date="2016" name="Genome Announc.">
        <title>Draft Genome Sequence of the Rumen Methanogen Methanobrevibacter olleyae YLM1.</title>
        <authorList>
            <person name="Kelly W.J."/>
            <person name="Li D."/>
            <person name="Lambie S.C."/>
            <person name="Cox F."/>
            <person name="Attwood G.T."/>
            <person name="Altermann E."/>
            <person name="Leahy S.C."/>
        </authorList>
    </citation>
    <scope>NUCLEOTIDE SEQUENCE [LARGE SCALE GENOMIC DNA]</scope>
    <source>
        <strain evidence="14 16">YLM1</strain>
    </source>
</reference>
<dbReference type="Gene3D" id="1.10.290.10">
    <property type="entry name" value="Topoisomerase I, domain 4"/>
    <property type="match status" value="1"/>
</dbReference>
<evidence type="ECO:0000256" key="9">
    <source>
        <dbReference type="ARBA" id="ARBA00023235"/>
    </source>
</evidence>
<dbReference type="GeneID" id="28488360"/>
<proteinExistence type="inferred from homology"/>
<dbReference type="InterPro" id="IPR013498">
    <property type="entry name" value="Topo_IA_Znf"/>
</dbReference>
<dbReference type="InterPro" id="IPR013497">
    <property type="entry name" value="Topo_IA_cen"/>
</dbReference>
<dbReference type="PROSITE" id="PS50880">
    <property type="entry name" value="TOPRIM"/>
    <property type="match status" value="1"/>
</dbReference>
<evidence type="ECO:0000256" key="2">
    <source>
        <dbReference type="ARBA" id="ARBA00009446"/>
    </source>
</evidence>
<reference evidence="17" key="3">
    <citation type="submission" date="2016-10" db="EMBL/GenBank/DDBJ databases">
        <authorList>
            <person name="Varghese N."/>
        </authorList>
    </citation>
    <scope>NUCLEOTIDE SEQUENCE [LARGE SCALE GENOMIC DNA]</scope>
    <source>
        <strain evidence="17">DSM 16632</strain>
    </source>
</reference>
<evidence type="ECO:0000313" key="14">
    <source>
        <dbReference type="EMBL" id="AMK14622.1"/>
    </source>
</evidence>
<dbReference type="InterPro" id="IPR000380">
    <property type="entry name" value="Topo_IA"/>
</dbReference>
<dbReference type="CDD" id="cd00186">
    <property type="entry name" value="TOP1Ac"/>
    <property type="match status" value="1"/>
</dbReference>
<dbReference type="EC" id="5.6.2.1" evidence="10"/>
<protein>
    <recommendedName>
        <fullName evidence="10">DNA topoisomerase 1</fullName>
        <ecNumber evidence="10">5.6.2.1</ecNumber>
    </recommendedName>
    <alternativeName>
        <fullName evidence="10">DNA topoisomerase I</fullName>
    </alternativeName>
</protein>
<dbReference type="InterPro" id="IPR013826">
    <property type="entry name" value="Topo_IA_cen_sub3"/>
</dbReference>
<keyword evidence="8 10" id="KW-0238">DNA-binding</keyword>
<evidence type="ECO:0000313" key="15">
    <source>
        <dbReference type="EMBL" id="SFL26805.1"/>
    </source>
</evidence>
<dbReference type="Pfam" id="PF01751">
    <property type="entry name" value="Toprim"/>
    <property type="match status" value="1"/>
</dbReference>
<feature type="site" description="Interaction with DNA" evidence="10">
    <location>
        <position position="53"/>
    </location>
</feature>
<evidence type="ECO:0000256" key="8">
    <source>
        <dbReference type="ARBA" id="ARBA00023125"/>
    </source>
</evidence>
<sequence length="738" mass="83621">MHEVIISEKPKSAEKIAKALSSKAQKKKYARKINYWEFEEDGKKTTVLSAVGHLYSLTSASSSDRLGFDLTWVPAYEVDKNSAYVRDYVYAIKKLSRDADKFVHACDYDIEGTLIGYNALKYACGNNAEAKASRMKFSTLTKKDIVEAYNNMIDIDPHQVDSGIARHMLDYYFGMNISSALMKAVLSSSSSRISLSAGRVQTPTLSILVDREKEIQAFVPEPYWQIKAKSDFDIIANHVEDKIFDEKRAKRIFDECQGADATVTNVNVRETIRKPPIPFNLGGLQSEAHTVFGFSPKRTQVAAQNLYVGGYTSYPRTSSQKLPESLGFKEIFAGLSKDEEFKKHVFDLPSKLKPNEGKKEDAAHPAIHPTGALPSNLSPDEEKIYRLIVYRFISVFSEDSKLETMKVNLNVNNEKFIFSRKRVSYEGWLKHYPFKKQEADEFPPLKKGDFLKIHKIISEEKETKPPARYNEASLIKELEKRELGTKATRADIIAKLYDRKYIDGKKIEVKPLGVHIIDTLKQYCKNLTSEELTREFEKELDSLSADKITKEEILANGEKEVESILKDINNNQKEIGSKLYESYQQSNIVGDCSCGGKLVKKYSRRTKQSFIGCSKFPQCRNTYSLPKNTNILKSKCPTCGLPMISIKKKGQKGREHVCLDPNCGKDLSKRRAPEVVGKCPECGKDLLKRSGRYGDFVGCSGFPKCRFTCNVKDLENLEKEKTDSKENKSKQMVKVKSK</sequence>
<dbReference type="SMART" id="SM00437">
    <property type="entry name" value="TOP1Ac"/>
    <property type="match status" value="1"/>
</dbReference>
<evidence type="ECO:0000256" key="1">
    <source>
        <dbReference type="ARBA" id="ARBA00000213"/>
    </source>
</evidence>
<dbReference type="Gene3D" id="3.30.65.10">
    <property type="entry name" value="Bacterial Topoisomerase I, domain 1"/>
    <property type="match status" value="2"/>
</dbReference>
<dbReference type="AlphaFoldDB" id="A0A126QXU7"/>
<feature type="site" description="Interaction with DNA" evidence="10">
    <location>
        <position position="170"/>
    </location>
</feature>
<keyword evidence="4" id="KW-0863">Zinc-finger</keyword>
<dbReference type="Pfam" id="PF01396">
    <property type="entry name" value="Zn_ribbon_Top1"/>
    <property type="match status" value="2"/>
</dbReference>
<dbReference type="SUPFAM" id="SSF56712">
    <property type="entry name" value="Prokaryotic type I DNA topoisomerase"/>
    <property type="match status" value="1"/>
</dbReference>
<dbReference type="InterPro" id="IPR013825">
    <property type="entry name" value="Topo_IA_cen_sub2"/>
</dbReference>
<keyword evidence="5" id="KW-0862">Zinc</keyword>
<dbReference type="PANTHER" id="PTHR11390:SF26">
    <property type="entry name" value="DNA TOPOISOMERASE 1"/>
    <property type="match status" value="1"/>
</dbReference>
<evidence type="ECO:0000313" key="17">
    <source>
        <dbReference type="Proteomes" id="UP000183442"/>
    </source>
</evidence>
<evidence type="ECO:0000256" key="10">
    <source>
        <dbReference type="HAMAP-Rule" id="MF_00952"/>
    </source>
</evidence>
<dbReference type="InterPro" id="IPR028612">
    <property type="entry name" value="Topoisom_1_IA"/>
</dbReference>
<dbReference type="InterPro" id="IPR023405">
    <property type="entry name" value="Topo_IA_core_domain"/>
</dbReference>
<comment type="similarity">
    <text evidence="2 10">Belongs to the type IA topoisomerase family.</text>
</comment>
<feature type="active site" description="O-(5'-phospho-DNA)-tyrosine intermediate" evidence="10">
    <location>
        <position position="314"/>
    </location>
</feature>
<organism evidence="14 16">
    <name type="scientific">Methanobrevibacter olleyae</name>
    <dbReference type="NCBI Taxonomy" id="294671"/>
    <lineage>
        <taxon>Archaea</taxon>
        <taxon>Methanobacteriati</taxon>
        <taxon>Methanobacteriota</taxon>
        <taxon>Methanomada group</taxon>
        <taxon>Methanobacteria</taxon>
        <taxon>Methanobacteriales</taxon>
        <taxon>Methanobacteriaceae</taxon>
        <taxon>Methanobrevibacter</taxon>
    </lineage>
</organism>
<dbReference type="SUPFAM" id="SSF57783">
    <property type="entry name" value="Zinc beta-ribbon"/>
    <property type="match status" value="1"/>
</dbReference>
<dbReference type="HAMAP" id="MF_00952">
    <property type="entry name" value="Topoisom_1_prok"/>
    <property type="match status" value="1"/>
</dbReference>
<comment type="function">
    <text evidence="10">Releases the supercoiling and torsional tension of DNA, which is introduced during the DNA replication and transcription, by transiently cleaving and rejoining one strand of the DNA duplex. Introduces a single-strand break via transesterification at a target site in duplex DNA. The scissile phosphodiester is attacked by the catalytic tyrosine of the enzyme, resulting in the formation of a DNA-(5'-phosphotyrosyl)-enzyme intermediate and the expulsion of a 3'-OH DNA strand. The free DNA strand then undergoes passage around the unbroken strand, thus removing DNA supercoils. Finally, in the religation step, the DNA 3'-OH attacks the covalent intermediate to expel the active-site tyrosine and restore the DNA phosphodiester backbone.</text>
</comment>
<feature type="compositionally biased region" description="Basic and acidic residues" evidence="11">
    <location>
        <begin position="353"/>
        <end position="363"/>
    </location>
</feature>
<evidence type="ECO:0000256" key="4">
    <source>
        <dbReference type="ARBA" id="ARBA00022771"/>
    </source>
</evidence>
<feature type="domain" description="Topo IA-type catalytic" evidence="13">
    <location>
        <begin position="156"/>
        <end position="565"/>
    </location>
</feature>
<dbReference type="InterPro" id="IPR006171">
    <property type="entry name" value="TOPRIM_dom"/>
</dbReference>
<dbReference type="Gene3D" id="2.70.20.10">
    <property type="entry name" value="Topoisomerase I, domain 3"/>
    <property type="match status" value="1"/>
</dbReference>
<evidence type="ECO:0000259" key="12">
    <source>
        <dbReference type="PROSITE" id="PS50880"/>
    </source>
</evidence>
<dbReference type="Gene3D" id="3.40.50.140">
    <property type="match status" value="1"/>
</dbReference>
<dbReference type="OrthoDB" id="30963at2157"/>
<comment type="catalytic activity">
    <reaction evidence="1 10">
        <text>ATP-independent breakage of single-stranded DNA, followed by passage and rejoining.</text>
        <dbReference type="EC" id="5.6.2.1"/>
    </reaction>
</comment>
<evidence type="ECO:0000256" key="11">
    <source>
        <dbReference type="SAM" id="MobiDB-lite"/>
    </source>
</evidence>
<evidence type="ECO:0000256" key="6">
    <source>
        <dbReference type="ARBA" id="ARBA00022842"/>
    </source>
</evidence>
<dbReference type="InterPro" id="IPR005739">
    <property type="entry name" value="TopoI_arch"/>
</dbReference>
<dbReference type="SMART" id="SM00436">
    <property type="entry name" value="TOP1Bc"/>
    <property type="match status" value="1"/>
</dbReference>
<feature type="region of interest" description="Interaction with DNA" evidence="10">
    <location>
        <begin position="196"/>
        <end position="201"/>
    </location>
</feature>
<dbReference type="GO" id="GO:0005694">
    <property type="term" value="C:chromosome"/>
    <property type="evidence" value="ECO:0007669"/>
    <property type="project" value="InterPro"/>
</dbReference>
<evidence type="ECO:0000256" key="7">
    <source>
        <dbReference type="ARBA" id="ARBA00023029"/>
    </source>
</evidence>
<gene>
    <name evidence="10" type="primary">topA</name>
    <name evidence="15" type="ORF">SAMN02910297_00390</name>
    <name evidence="14" type="ORF">YLM1_0062</name>
</gene>
<evidence type="ECO:0000313" key="16">
    <source>
        <dbReference type="Proteomes" id="UP000066376"/>
    </source>
</evidence>
<dbReference type="Proteomes" id="UP000066376">
    <property type="component" value="Chromosome"/>
</dbReference>
<dbReference type="STRING" id="294671.YLM1_0062"/>
<reference evidence="15" key="4">
    <citation type="submission" date="2016-10" db="EMBL/GenBank/DDBJ databases">
        <authorList>
            <person name="de Groot N.N."/>
        </authorList>
    </citation>
    <scope>NUCLEOTIDE SEQUENCE [LARGE SCALE GENOMIC DNA]</scope>
    <source>
        <strain evidence="15">DSM 16632</strain>
    </source>
</reference>
<dbReference type="PRINTS" id="PR00417">
    <property type="entry name" value="PRTPISMRASEI"/>
</dbReference>
<feature type="site" description="Interaction with DNA" evidence="10">
    <location>
        <position position="166"/>
    </location>
</feature>
<comment type="subunit">
    <text evidence="10">Monomer.</text>
</comment>
<dbReference type="RefSeq" id="WP_067145196.1">
    <property type="nucleotide sequence ID" value="NZ_CP014265.1"/>
</dbReference>
<feature type="site" description="Interaction with DNA" evidence="10">
    <location>
        <position position="499"/>
    </location>
</feature>
<dbReference type="GO" id="GO:0006265">
    <property type="term" value="P:DNA topological change"/>
    <property type="evidence" value="ECO:0007669"/>
    <property type="project" value="UniProtKB-UniRule"/>
</dbReference>
<reference evidence="16" key="2">
    <citation type="submission" date="2016-02" db="EMBL/GenBank/DDBJ databases">
        <title>The draft genome sequence of the rumen methanogen Methanobrevibacter olleyae YLM1.</title>
        <authorList>
            <consortium name="New Zealand Agricultural Greenhouse Gas Research Centre/Pastoral Greenhouse Gas Research Consortium"/>
            <person name="Kelly W.J."/>
            <person name="Li D."/>
            <person name="Lambie S.C."/>
            <person name="Attwood G.T."/>
            <person name="Altermann E."/>
            <person name="Leahy S.C."/>
        </authorList>
    </citation>
    <scope>NUCLEOTIDE SEQUENCE [LARGE SCALE GENOMIC DNA]</scope>
    <source>
        <strain evidence="16">YLM1</strain>
    </source>
</reference>
<dbReference type="Proteomes" id="UP000183442">
    <property type="component" value="Unassembled WGS sequence"/>
</dbReference>
<dbReference type="SMART" id="SM00493">
    <property type="entry name" value="TOPRIM"/>
    <property type="match status" value="1"/>
</dbReference>
<name>A0A126QXU7_METOL</name>
<dbReference type="PROSITE" id="PS52039">
    <property type="entry name" value="TOPO_IA_2"/>
    <property type="match status" value="1"/>
</dbReference>
<feature type="region of interest" description="Disordered" evidence="11">
    <location>
        <begin position="352"/>
        <end position="375"/>
    </location>
</feature>